<proteinExistence type="predicted"/>
<dbReference type="Proteomes" id="UP000199529">
    <property type="component" value="Unassembled WGS sequence"/>
</dbReference>
<evidence type="ECO:0000256" key="2">
    <source>
        <dbReference type="ARBA" id="ARBA00023125"/>
    </source>
</evidence>
<evidence type="ECO:0000256" key="1">
    <source>
        <dbReference type="ARBA" id="ARBA00023015"/>
    </source>
</evidence>
<keyword evidence="3" id="KW-0804">Transcription</keyword>
<dbReference type="EMBL" id="FNOK01000003">
    <property type="protein sequence ID" value="SDW50444.1"/>
    <property type="molecule type" value="Genomic_DNA"/>
</dbReference>
<dbReference type="InterPro" id="IPR036388">
    <property type="entry name" value="WH-like_DNA-bd_sf"/>
</dbReference>
<dbReference type="InterPro" id="IPR002577">
    <property type="entry name" value="HTH_HxlR"/>
</dbReference>
<feature type="domain" description="HTH hxlR-type" evidence="4">
    <location>
        <begin position="18"/>
        <end position="116"/>
    </location>
</feature>
<dbReference type="STRING" id="418495.SAMN05216215_1003310"/>
<dbReference type="Pfam" id="PF01638">
    <property type="entry name" value="HxlR"/>
    <property type="match status" value="1"/>
</dbReference>
<dbReference type="Gene3D" id="1.10.10.10">
    <property type="entry name" value="Winged helix-like DNA-binding domain superfamily/Winged helix DNA-binding domain"/>
    <property type="match status" value="1"/>
</dbReference>
<sequence>MTEMSEVLPADSEFLADCRARLAFDLLSNTWNPVVVWALRKGPLRPIDLRRQIGGIRTKVLSETLRRLQYNGLVDRCTYREAPPRVEYRLTELGESLLGPIGMLGEWGFRHGDEVMAAQEEQDRADGTCAS</sequence>
<dbReference type="RefSeq" id="WP_425441677.1">
    <property type="nucleotide sequence ID" value="NZ_FNOK01000003.1"/>
</dbReference>
<accession>A0A1H2U4Q0</accession>
<dbReference type="SUPFAM" id="SSF46785">
    <property type="entry name" value="Winged helix' DNA-binding domain"/>
    <property type="match status" value="1"/>
</dbReference>
<evidence type="ECO:0000256" key="3">
    <source>
        <dbReference type="ARBA" id="ARBA00023163"/>
    </source>
</evidence>
<reference evidence="6" key="1">
    <citation type="submission" date="2016-10" db="EMBL/GenBank/DDBJ databases">
        <authorList>
            <person name="Varghese N."/>
            <person name="Submissions S."/>
        </authorList>
    </citation>
    <scope>NUCLEOTIDE SEQUENCE [LARGE SCALE GENOMIC DNA]</scope>
    <source>
        <strain evidence="6">CGMCC 4.3530</strain>
    </source>
</reference>
<evidence type="ECO:0000313" key="5">
    <source>
        <dbReference type="EMBL" id="SDW50444.1"/>
    </source>
</evidence>
<keyword evidence="2" id="KW-0238">DNA-binding</keyword>
<gene>
    <name evidence="5" type="ORF">SAMN05216215_1003310</name>
</gene>
<evidence type="ECO:0000313" key="6">
    <source>
        <dbReference type="Proteomes" id="UP000199529"/>
    </source>
</evidence>
<name>A0A1H2U4Q0_9PSEU</name>
<dbReference type="AlphaFoldDB" id="A0A1H2U4Q0"/>
<keyword evidence="1" id="KW-0805">Transcription regulation</keyword>
<dbReference type="PANTHER" id="PTHR33204:SF18">
    <property type="entry name" value="TRANSCRIPTIONAL REGULATORY PROTEIN"/>
    <property type="match status" value="1"/>
</dbReference>
<dbReference type="PROSITE" id="PS51118">
    <property type="entry name" value="HTH_HXLR"/>
    <property type="match status" value="1"/>
</dbReference>
<evidence type="ECO:0000259" key="4">
    <source>
        <dbReference type="PROSITE" id="PS51118"/>
    </source>
</evidence>
<organism evidence="5 6">
    <name type="scientific">Saccharopolyspora shandongensis</name>
    <dbReference type="NCBI Taxonomy" id="418495"/>
    <lineage>
        <taxon>Bacteria</taxon>
        <taxon>Bacillati</taxon>
        <taxon>Actinomycetota</taxon>
        <taxon>Actinomycetes</taxon>
        <taxon>Pseudonocardiales</taxon>
        <taxon>Pseudonocardiaceae</taxon>
        <taxon>Saccharopolyspora</taxon>
    </lineage>
</organism>
<dbReference type="InterPro" id="IPR036390">
    <property type="entry name" value="WH_DNA-bd_sf"/>
</dbReference>
<protein>
    <submittedName>
        <fullName evidence="5">Transcriptional regulator, HxlR family</fullName>
    </submittedName>
</protein>
<dbReference type="PANTHER" id="PTHR33204">
    <property type="entry name" value="TRANSCRIPTIONAL REGULATOR, MARR FAMILY"/>
    <property type="match status" value="1"/>
</dbReference>
<keyword evidence="6" id="KW-1185">Reference proteome</keyword>
<dbReference type="GO" id="GO:0003677">
    <property type="term" value="F:DNA binding"/>
    <property type="evidence" value="ECO:0007669"/>
    <property type="project" value="UniProtKB-KW"/>
</dbReference>